<feature type="region of interest" description="Disordered" evidence="1">
    <location>
        <begin position="112"/>
        <end position="131"/>
    </location>
</feature>
<proteinExistence type="predicted"/>
<organism evidence="2">
    <name type="scientific">Sesamum radiatum</name>
    <name type="common">Black benniseed</name>
    <dbReference type="NCBI Taxonomy" id="300843"/>
    <lineage>
        <taxon>Eukaryota</taxon>
        <taxon>Viridiplantae</taxon>
        <taxon>Streptophyta</taxon>
        <taxon>Embryophyta</taxon>
        <taxon>Tracheophyta</taxon>
        <taxon>Spermatophyta</taxon>
        <taxon>Magnoliopsida</taxon>
        <taxon>eudicotyledons</taxon>
        <taxon>Gunneridae</taxon>
        <taxon>Pentapetalae</taxon>
        <taxon>asterids</taxon>
        <taxon>lamiids</taxon>
        <taxon>Lamiales</taxon>
        <taxon>Pedaliaceae</taxon>
        <taxon>Sesamum</taxon>
    </lineage>
</organism>
<evidence type="ECO:0000256" key="1">
    <source>
        <dbReference type="SAM" id="MobiDB-lite"/>
    </source>
</evidence>
<feature type="compositionally biased region" description="Polar residues" evidence="1">
    <location>
        <begin position="121"/>
        <end position="131"/>
    </location>
</feature>
<name>A0AAW2V1M7_SESRA</name>
<comment type="caution">
    <text evidence="2">The sequence shown here is derived from an EMBL/GenBank/DDBJ whole genome shotgun (WGS) entry which is preliminary data.</text>
</comment>
<protein>
    <submittedName>
        <fullName evidence="2">Copia protein</fullName>
    </submittedName>
</protein>
<sequence>MGSTVCELSWVVYLLHDFGISVPTPIPFLCDNQATLHIVNNPVFHERTKHLEIDCHIVRDKFKSGLIAPSHVPSKAQLADFFTKSLPAPSFFLLLSKLGLVDFTPNPTCRGVEGNQRSHHTIVTESTPAIP</sequence>
<accession>A0AAW2V1M7</accession>
<dbReference type="PANTHER" id="PTHR11439">
    <property type="entry name" value="GAG-POL-RELATED RETROTRANSPOSON"/>
    <property type="match status" value="1"/>
</dbReference>
<reference evidence="2" key="2">
    <citation type="journal article" date="2024" name="Plant">
        <title>Genomic evolution and insights into agronomic trait innovations of Sesamum species.</title>
        <authorList>
            <person name="Miao H."/>
            <person name="Wang L."/>
            <person name="Qu L."/>
            <person name="Liu H."/>
            <person name="Sun Y."/>
            <person name="Le M."/>
            <person name="Wang Q."/>
            <person name="Wei S."/>
            <person name="Zheng Y."/>
            <person name="Lin W."/>
            <person name="Duan Y."/>
            <person name="Cao H."/>
            <person name="Xiong S."/>
            <person name="Wang X."/>
            <person name="Wei L."/>
            <person name="Li C."/>
            <person name="Ma Q."/>
            <person name="Ju M."/>
            <person name="Zhao R."/>
            <person name="Li G."/>
            <person name="Mu C."/>
            <person name="Tian Q."/>
            <person name="Mei H."/>
            <person name="Zhang T."/>
            <person name="Gao T."/>
            <person name="Zhang H."/>
        </authorList>
    </citation>
    <scope>NUCLEOTIDE SEQUENCE</scope>
    <source>
        <strain evidence="2">G02</strain>
    </source>
</reference>
<dbReference type="EMBL" id="JACGWJ010000004">
    <property type="protein sequence ID" value="KAL0423504.1"/>
    <property type="molecule type" value="Genomic_DNA"/>
</dbReference>
<dbReference type="PANTHER" id="PTHR11439:SF470">
    <property type="entry name" value="CYSTEINE-RICH RLK (RECEPTOR-LIKE PROTEIN KINASE) 8"/>
    <property type="match status" value="1"/>
</dbReference>
<gene>
    <name evidence="2" type="ORF">Sradi_0885200</name>
</gene>
<dbReference type="AlphaFoldDB" id="A0AAW2V1M7"/>
<dbReference type="CDD" id="cd09272">
    <property type="entry name" value="RNase_HI_RT_Ty1"/>
    <property type="match status" value="1"/>
</dbReference>
<reference evidence="2" key="1">
    <citation type="submission" date="2020-06" db="EMBL/GenBank/DDBJ databases">
        <authorList>
            <person name="Li T."/>
            <person name="Hu X."/>
            <person name="Zhang T."/>
            <person name="Song X."/>
            <person name="Zhang H."/>
            <person name="Dai N."/>
            <person name="Sheng W."/>
            <person name="Hou X."/>
            <person name="Wei L."/>
        </authorList>
    </citation>
    <scope>NUCLEOTIDE SEQUENCE</scope>
    <source>
        <strain evidence="2">G02</strain>
        <tissue evidence="2">Leaf</tissue>
    </source>
</reference>
<evidence type="ECO:0000313" key="2">
    <source>
        <dbReference type="EMBL" id="KAL0423504.1"/>
    </source>
</evidence>